<keyword evidence="8 11" id="KW-0067">ATP-binding</keyword>
<feature type="binding site" evidence="11">
    <location>
        <position position="104"/>
    </location>
    <ligand>
        <name>Mg(2+)</name>
        <dbReference type="ChEBI" id="CHEBI:18420"/>
    </ligand>
</feature>
<dbReference type="PANTHER" id="PTHR21087">
    <property type="entry name" value="SHIKIMATE KINASE"/>
    <property type="match status" value="1"/>
</dbReference>
<comment type="caution">
    <text evidence="11">Lacks conserved residue(s) required for the propagation of feature annotation.</text>
</comment>
<dbReference type="AlphaFoldDB" id="A0A1I3ADS8"/>
<feature type="domain" description="Chorismate mutase" evidence="12">
    <location>
        <begin position="1"/>
        <end position="88"/>
    </location>
</feature>
<feature type="binding site" evidence="11">
    <location>
        <position position="226"/>
    </location>
    <ligand>
        <name>substrate</name>
    </ligand>
</feature>
<evidence type="ECO:0000256" key="9">
    <source>
        <dbReference type="ARBA" id="ARBA00023141"/>
    </source>
</evidence>
<keyword evidence="7 11" id="KW-0418">Kinase</keyword>
<evidence type="ECO:0000313" key="13">
    <source>
        <dbReference type="EMBL" id="SFH48105.1"/>
    </source>
</evidence>
<dbReference type="PROSITE" id="PS51168">
    <property type="entry name" value="CHORISMATE_MUT_2"/>
    <property type="match status" value="1"/>
</dbReference>
<comment type="similarity">
    <text evidence="2 11">Belongs to the shikimate kinase family.</text>
</comment>
<comment type="cofactor">
    <cofactor evidence="11">
        <name>Mg(2+)</name>
        <dbReference type="ChEBI" id="CHEBI:18420"/>
    </cofactor>
    <text evidence="11">Binds 1 Mg(2+) ion per subunit.</text>
</comment>
<organism evidence="13 14">
    <name type="scientific">Tindallia magadiensis</name>
    <dbReference type="NCBI Taxonomy" id="69895"/>
    <lineage>
        <taxon>Bacteria</taxon>
        <taxon>Bacillati</taxon>
        <taxon>Bacillota</taxon>
        <taxon>Clostridia</taxon>
        <taxon>Peptostreptococcales</taxon>
        <taxon>Tindalliaceae</taxon>
        <taxon>Tindallia</taxon>
    </lineage>
</organism>
<keyword evidence="5 11" id="KW-0808">Transferase</keyword>
<keyword evidence="11" id="KW-0460">Magnesium</keyword>
<dbReference type="UniPathway" id="UPA00053">
    <property type="reaction ID" value="UER00088"/>
</dbReference>
<comment type="pathway">
    <text evidence="1 11">Metabolic intermediate biosynthesis; chorismate biosynthesis; chorismate from D-erythrose 4-phosphate and phosphoenolpyruvate: step 5/7.</text>
</comment>
<accession>A0A1I3ADS8</accession>
<dbReference type="RefSeq" id="WP_093368655.1">
    <property type="nucleotide sequence ID" value="NZ_FOQA01000001.1"/>
</dbReference>
<dbReference type="SMART" id="SM00830">
    <property type="entry name" value="CM_2"/>
    <property type="match status" value="1"/>
</dbReference>
<dbReference type="GO" id="GO:0008652">
    <property type="term" value="P:amino acid biosynthetic process"/>
    <property type="evidence" value="ECO:0007669"/>
    <property type="project" value="UniProtKB-KW"/>
</dbReference>
<comment type="catalytic activity">
    <reaction evidence="10 11">
        <text>shikimate + ATP = 3-phosphoshikimate + ADP + H(+)</text>
        <dbReference type="Rhea" id="RHEA:13121"/>
        <dbReference type="ChEBI" id="CHEBI:15378"/>
        <dbReference type="ChEBI" id="CHEBI:30616"/>
        <dbReference type="ChEBI" id="CHEBI:36208"/>
        <dbReference type="ChEBI" id="CHEBI:145989"/>
        <dbReference type="ChEBI" id="CHEBI:456216"/>
        <dbReference type="EC" id="2.7.1.71"/>
    </reaction>
</comment>
<evidence type="ECO:0000256" key="10">
    <source>
        <dbReference type="ARBA" id="ARBA00048567"/>
    </source>
</evidence>
<keyword evidence="11" id="KW-0479">Metal-binding</keyword>
<dbReference type="Pfam" id="PF01202">
    <property type="entry name" value="SKI"/>
    <property type="match status" value="1"/>
</dbReference>
<dbReference type="GO" id="GO:0005829">
    <property type="term" value="C:cytosol"/>
    <property type="evidence" value="ECO:0007669"/>
    <property type="project" value="TreeGrafter"/>
</dbReference>
<dbReference type="HAMAP" id="MF_00109">
    <property type="entry name" value="Shikimate_kinase"/>
    <property type="match status" value="1"/>
</dbReference>
<dbReference type="InterPro" id="IPR000623">
    <property type="entry name" value="Shikimate_kinase/TSH1"/>
</dbReference>
<dbReference type="GO" id="GO:0005524">
    <property type="term" value="F:ATP binding"/>
    <property type="evidence" value="ECO:0007669"/>
    <property type="project" value="UniProtKB-UniRule"/>
</dbReference>
<evidence type="ECO:0000256" key="7">
    <source>
        <dbReference type="ARBA" id="ARBA00022777"/>
    </source>
</evidence>
<keyword evidence="11" id="KW-0963">Cytoplasm</keyword>
<keyword evidence="14" id="KW-1185">Reference proteome</keyword>
<comment type="subcellular location">
    <subcellularLocation>
        <location evidence="11">Cytoplasm</location>
    </subcellularLocation>
</comment>
<dbReference type="EC" id="2.7.1.71" evidence="3 11"/>
<feature type="binding site" evidence="11">
    <location>
        <position position="146"/>
    </location>
    <ligand>
        <name>substrate</name>
    </ligand>
</feature>
<dbReference type="InterPro" id="IPR036979">
    <property type="entry name" value="CM_dom_sf"/>
</dbReference>
<dbReference type="EMBL" id="FOQA01000001">
    <property type="protein sequence ID" value="SFH48105.1"/>
    <property type="molecule type" value="Genomic_DNA"/>
</dbReference>
<feature type="binding site" evidence="11">
    <location>
        <position position="207"/>
    </location>
    <ligand>
        <name>ATP</name>
        <dbReference type="ChEBI" id="CHEBI:30616"/>
    </ligand>
</feature>
<dbReference type="SUPFAM" id="SSF52540">
    <property type="entry name" value="P-loop containing nucleoside triphosphate hydrolases"/>
    <property type="match status" value="1"/>
</dbReference>
<dbReference type="InterPro" id="IPR023000">
    <property type="entry name" value="Shikimate_kinase_CS"/>
</dbReference>
<evidence type="ECO:0000256" key="11">
    <source>
        <dbReference type="HAMAP-Rule" id="MF_00109"/>
    </source>
</evidence>
<dbReference type="Proteomes" id="UP000199287">
    <property type="component" value="Unassembled WGS sequence"/>
</dbReference>
<dbReference type="Pfam" id="PF01817">
    <property type="entry name" value="CM_2"/>
    <property type="match status" value="1"/>
</dbReference>
<dbReference type="SUPFAM" id="SSF48600">
    <property type="entry name" value="Chorismate mutase II"/>
    <property type="match status" value="1"/>
</dbReference>
<dbReference type="STRING" id="69895.SAMN05192551_101147"/>
<keyword evidence="9 11" id="KW-0057">Aromatic amino acid biosynthesis</keyword>
<sequence>MEKLEKLRIEIDKLDKDIAVLLEKRFKVSMHIIKQKKEEKLPLFHPEREHEIINRVCSYVSDERFIEEIKCIQNLIIRMSRQVQSKYMFQKHIFIIGFMGSGKTTIAKKVADMLAMNMIEMDSAIEQRCNQPISDIFHMKGEGFFREMEHALLSEITESEVKSVVSTGGGIVLKESNVHLLKKHGTVIWLKATPKDIFLRLSKDAQRPLLKDNMSIERIEKMMNERDAAYRQVADFSIQTSHKKIDDIALEIVKFLGSVHDDK</sequence>
<evidence type="ECO:0000256" key="1">
    <source>
        <dbReference type="ARBA" id="ARBA00004842"/>
    </source>
</evidence>
<dbReference type="GO" id="GO:0004765">
    <property type="term" value="F:shikimate kinase activity"/>
    <property type="evidence" value="ECO:0007669"/>
    <property type="project" value="UniProtKB-UniRule"/>
</dbReference>
<proteinExistence type="inferred from homology"/>
<dbReference type="Gene3D" id="1.20.59.10">
    <property type="entry name" value="Chorismate mutase"/>
    <property type="match status" value="1"/>
</dbReference>
<evidence type="ECO:0000259" key="12">
    <source>
        <dbReference type="PROSITE" id="PS51168"/>
    </source>
</evidence>
<dbReference type="CDD" id="cd00464">
    <property type="entry name" value="SK"/>
    <property type="match status" value="1"/>
</dbReference>
<dbReference type="GO" id="GO:0000287">
    <property type="term" value="F:magnesium ion binding"/>
    <property type="evidence" value="ECO:0007669"/>
    <property type="project" value="UniProtKB-UniRule"/>
</dbReference>
<name>A0A1I3ADS8_9FIRM</name>
<dbReference type="InterPro" id="IPR031322">
    <property type="entry name" value="Shikimate/glucono_kinase"/>
</dbReference>
<dbReference type="PANTHER" id="PTHR21087:SF16">
    <property type="entry name" value="SHIKIMATE KINASE 1, CHLOROPLASTIC"/>
    <property type="match status" value="1"/>
</dbReference>
<evidence type="ECO:0000256" key="8">
    <source>
        <dbReference type="ARBA" id="ARBA00022840"/>
    </source>
</evidence>
<dbReference type="PRINTS" id="PR01100">
    <property type="entry name" value="SHIKIMTKNASE"/>
</dbReference>
<dbReference type="GO" id="GO:0009423">
    <property type="term" value="P:chorismate biosynthetic process"/>
    <property type="evidence" value="ECO:0007669"/>
    <property type="project" value="UniProtKB-UniRule"/>
</dbReference>
<evidence type="ECO:0000256" key="5">
    <source>
        <dbReference type="ARBA" id="ARBA00022679"/>
    </source>
</evidence>
<feature type="binding site" evidence="11">
    <location>
        <position position="122"/>
    </location>
    <ligand>
        <name>substrate</name>
    </ligand>
</feature>
<evidence type="ECO:0000256" key="3">
    <source>
        <dbReference type="ARBA" id="ARBA00012154"/>
    </source>
</evidence>
<keyword evidence="4 11" id="KW-0028">Amino-acid biosynthesis</keyword>
<evidence type="ECO:0000256" key="6">
    <source>
        <dbReference type="ARBA" id="ARBA00022741"/>
    </source>
</evidence>
<dbReference type="Gene3D" id="3.40.50.300">
    <property type="entry name" value="P-loop containing nucleotide triphosphate hydrolases"/>
    <property type="match status" value="1"/>
</dbReference>
<evidence type="ECO:0000256" key="2">
    <source>
        <dbReference type="ARBA" id="ARBA00006997"/>
    </source>
</evidence>
<dbReference type="InterPro" id="IPR002701">
    <property type="entry name" value="CM_II_prokaryot"/>
</dbReference>
<protein>
    <recommendedName>
        <fullName evidence="3 11">Shikimate kinase</fullName>
        <shortName evidence="11">SK</shortName>
        <ecNumber evidence="3 11">2.7.1.71</ecNumber>
    </recommendedName>
</protein>
<evidence type="ECO:0000313" key="14">
    <source>
        <dbReference type="Proteomes" id="UP000199287"/>
    </source>
</evidence>
<feature type="binding site" evidence="11">
    <location>
        <position position="169"/>
    </location>
    <ligand>
        <name>substrate</name>
    </ligand>
</feature>
<comment type="function">
    <text evidence="11">Catalyzes the specific phosphorylation of the 3-hydroxyl group of shikimic acid using ATP as a cosubstrate.</text>
</comment>
<dbReference type="GO" id="GO:0004106">
    <property type="term" value="F:chorismate mutase activity"/>
    <property type="evidence" value="ECO:0007669"/>
    <property type="project" value="InterPro"/>
</dbReference>
<dbReference type="InterPro" id="IPR036263">
    <property type="entry name" value="Chorismate_II_sf"/>
</dbReference>
<dbReference type="InterPro" id="IPR027417">
    <property type="entry name" value="P-loop_NTPase"/>
</dbReference>
<dbReference type="GO" id="GO:0009073">
    <property type="term" value="P:aromatic amino acid family biosynthetic process"/>
    <property type="evidence" value="ECO:0007669"/>
    <property type="project" value="UniProtKB-KW"/>
</dbReference>
<dbReference type="OrthoDB" id="9800332at2"/>
<dbReference type="PROSITE" id="PS01128">
    <property type="entry name" value="SHIKIMATE_KINASE"/>
    <property type="match status" value="1"/>
</dbReference>
<comment type="subunit">
    <text evidence="11">Monomer.</text>
</comment>
<reference evidence="14" key="1">
    <citation type="submission" date="2016-10" db="EMBL/GenBank/DDBJ databases">
        <authorList>
            <person name="Varghese N."/>
            <person name="Submissions S."/>
        </authorList>
    </citation>
    <scope>NUCLEOTIDE SEQUENCE [LARGE SCALE GENOMIC DNA]</scope>
    <source>
        <strain evidence="14">Z-7934</strain>
    </source>
</reference>
<feature type="binding site" evidence="11">
    <location>
        <begin position="100"/>
        <end position="105"/>
    </location>
    <ligand>
        <name>ATP</name>
        <dbReference type="ChEBI" id="CHEBI:30616"/>
    </ligand>
</feature>
<evidence type="ECO:0000256" key="4">
    <source>
        <dbReference type="ARBA" id="ARBA00022605"/>
    </source>
</evidence>
<gene>
    <name evidence="11" type="primary">aroK</name>
    <name evidence="13" type="ORF">SAMN05192551_101147</name>
</gene>
<keyword evidence="6 11" id="KW-0547">Nucleotide-binding</keyword>